<dbReference type="Pfam" id="PF02467">
    <property type="entry name" value="Whib"/>
    <property type="match status" value="1"/>
</dbReference>
<proteinExistence type="predicted"/>
<keyword evidence="4" id="KW-1185">Reference proteome</keyword>
<protein>
    <recommendedName>
        <fullName evidence="2">4Fe-4S Wbl-type domain-containing protein</fullName>
    </recommendedName>
</protein>
<feature type="region of interest" description="Disordered" evidence="1">
    <location>
        <begin position="83"/>
        <end position="104"/>
    </location>
</feature>
<reference evidence="3 4" key="1">
    <citation type="submission" date="2013-02" db="EMBL/GenBank/DDBJ databases">
        <title>Whole genome shotgun sequence of Gordonia paraffinivorans NBRC 108238.</title>
        <authorList>
            <person name="Isaki-Nakamura S."/>
            <person name="Hosoyama A."/>
            <person name="Tsuchikane K."/>
            <person name="Ando Y."/>
            <person name="Baba S."/>
            <person name="Ohji S."/>
            <person name="Hamada M."/>
            <person name="Tamura T."/>
            <person name="Yamazoe A."/>
            <person name="Yamazaki S."/>
            <person name="Fujita N."/>
        </authorList>
    </citation>
    <scope>NUCLEOTIDE SEQUENCE [LARGE SCALE GENOMIC DNA]</scope>
    <source>
        <strain evidence="3 4">NBRC 108238</strain>
    </source>
</reference>
<name>A0ABQ0IIW7_9ACTN</name>
<dbReference type="Proteomes" id="UP000035021">
    <property type="component" value="Unassembled WGS sequence"/>
</dbReference>
<organism evidence="3 4">
    <name type="scientific">Gordonia paraffinivorans NBRC 108238</name>
    <dbReference type="NCBI Taxonomy" id="1223543"/>
    <lineage>
        <taxon>Bacteria</taxon>
        <taxon>Bacillati</taxon>
        <taxon>Actinomycetota</taxon>
        <taxon>Actinomycetes</taxon>
        <taxon>Mycobacteriales</taxon>
        <taxon>Gordoniaceae</taxon>
        <taxon>Gordonia</taxon>
    </lineage>
</organism>
<comment type="caution">
    <text evidence="3">The sequence shown here is derived from an EMBL/GenBank/DDBJ whole genome shotgun (WGS) entry which is preliminary data.</text>
</comment>
<evidence type="ECO:0000256" key="1">
    <source>
        <dbReference type="SAM" id="MobiDB-lite"/>
    </source>
</evidence>
<accession>A0ABQ0IIW7</accession>
<gene>
    <name evidence="3" type="ORF">GP2_013_00030</name>
</gene>
<dbReference type="PROSITE" id="PS51674">
    <property type="entry name" value="4FE4S_WBL"/>
    <property type="match status" value="1"/>
</dbReference>
<dbReference type="InterPro" id="IPR034768">
    <property type="entry name" value="4FE4S_WBL"/>
</dbReference>
<dbReference type="EMBL" id="BAOQ01000013">
    <property type="protein sequence ID" value="GAC83527.1"/>
    <property type="molecule type" value="Genomic_DNA"/>
</dbReference>
<evidence type="ECO:0000313" key="3">
    <source>
        <dbReference type="EMBL" id="GAC83527.1"/>
    </source>
</evidence>
<sequence>MKYRHRNEPGLLPLLVEVLEGTANLSGAACAGRPELFDEAAVDEDAQTVRYRHRAAVRICSTCPALDRCRQWAESQKDLGGMVVAGRAPRLPGRQPYSERTQKG</sequence>
<evidence type="ECO:0000313" key="4">
    <source>
        <dbReference type="Proteomes" id="UP000035021"/>
    </source>
</evidence>
<feature type="domain" description="4Fe-4S Wbl-type" evidence="2">
    <location>
        <begin position="29"/>
        <end position="94"/>
    </location>
</feature>
<evidence type="ECO:0000259" key="2">
    <source>
        <dbReference type="PROSITE" id="PS51674"/>
    </source>
</evidence>